<dbReference type="OrthoDB" id="4121058at2759"/>
<feature type="compositionally biased region" description="Low complexity" evidence="1">
    <location>
        <begin position="153"/>
        <end position="162"/>
    </location>
</feature>
<dbReference type="AlphaFoldDB" id="A0A0C4EET1"/>
<evidence type="ECO:0000313" key="3">
    <source>
        <dbReference type="EnsemblFungi" id="MAPG_11261T0"/>
    </source>
</evidence>
<name>A0A0C4EET1_MAGP6</name>
<evidence type="ECO:0000313" key="4">
    <source>
        <dbReference type="Proteomes" id="UP000011715"/>
    </source>
</evidence>
<evidence type="ECO:0000313" key="2">
    <source>
        <dbReference type="EMBL" id="KLU92315.1"/>
    </source>
</evidence>
<organism evidence="3 4">
    <name type="scientific">Magnaporthiopsis poae (strain ATCC 64411 / 73-15)</name>
    <name type="common">Kentucky bluegrass fungus</name>
    <name type="synonym">Magnaporthe poae</name>
    <dbReference type="NCBI Taxonomy" id="644358"/>
    <lineage>
        <taxon>Eukaryota</taxon>
        <taxon>Fungi</taxon>
        <taxon>Dikarya</taxon>
        <taxon>Ascomycota</taxon>
        <taxon>Pezizomycotina</taxon>
        <taxon>Sordariomycetes</taxon>
        <taxon>Sordariomycetidae</taxon>
        <taxon>Magnaporthales</taxon>
        <taxon>Magnaporthaceae</taxon>
        <taxon>Magnaporthiopsis</taxon>
    </lineage>
</organism>
<reference evidence="4" key="2">
    <citation type="submission" date="2010-05" db="EMBL/GenBank/DDBJ databases">
        <title>The genome sequence of Magnaporthe poae strain ATCC 64411.</title>
        <authorList>
            <person name="Ma L.-J."/>
            <person name="Dead R."/>
            <person name="Young S."/>
            <person name="Zeng Q."/>
            <person name="Koehrsen M."/>
            <person name="Alvarado L."/>
            <person name="Berlin A."/>
            <person name="Chapman S.B."/>
            <person name="Chen Z."/>
            <person name="Freedman E."/>
            <person name="Gellesch M."/>
            <person name="Goldberg J."/>
            <person name="Griggs A."/>
            <person name="Gujja S."/>
            <person name="Heilman E.R."/>
            <person name="Heiman D."/>
            <person name="Hepburn T."/>
            <person name="Howarth C."/>
            <person name="Jen D."/>
            <person name="Larson L."/>
            <person name="Mehta T."/>
            <person name="Neiman D."/>
            <person name="Pearson M."/>
            <person name="Roberts A."/>
            <person name="Saif S."/>
            <person name="Shea T."/>
            <person name="Shenoy N."/>
            <person name="Sisk P."/>
            <person name="Stolte C."/>
            <person name="Sykes S."/>
            <person name="Walk T."/>
            <person name="White J."/>
            <person name="Yandava C."/>
            <person name="Haas B."/>
            <person name="Nusbaum C."/>
            <person name="Birren B."/>
        </authorList>
    </citation>
    <scope>NUCLEOTIDE SEQUENCE [LARGE SCALE GENOMIC DNA]</scope>
    <source>
        <strain evidence="4">ATCC 64411 / 73-15</strain>
    </source>
</reference>
<dbReference type="OMA" id="SNHHARA"/>
<dbReference type="EnsemblFungi" id="MAPG_11261T0">
    <property type="protein sequence ID" value="MAPG_11261T0"/>
    <property type="gene ID" value="MAPG_11261"/>
</dbReference>
<evidence type="ECO:0000256" key="1">
    <source>
        <dbReference type="SAM" id="MobiDB-lite"/>
    </source>
</evidence>
<reference evidence="2" key="1">
    <citation type="submission" date="2010-05" db="EMBL/GenBank/DDBJ databases">
        <title>The Genome Sequence of Magnaporthe poae strain ATCC 64411.</title>
        <authorList>
            <consortium name="The Broad Institute Genome Sequencing Platform"/>
            <consortium name="Broad Institute Genome Sequencing Center for Infectious Disease"/>
            <person name="Ma L.-J."/>
            <person name="Dead R."/>
            <person name="Young S."/>
            <person name="Zeng Q."/>
            <person name="Koehrsen M."/>
            <person name="Alvarado L."/>
            <person name="Berlin A."/>
            <person name="Chapman S.B."/>
            <person name="Chen Z."/>
            <person name="Freedman E."/>
            <person name="Gellesch M."/>
            <person name="Goldberg J."/>
            <person name="Griggs A."/>
            <person name="Gujja S."/>
            <person name="Heilman E.R."/>
            <person name="Heiman D."/>
            <person name="Hepburn T."/>
            <person name="Howarth C."/>
            <person name="Jen D."/>
            <person name="Larson L."/>
            <person name="Mehta T."/>
            <person name="Neiman D."/>
            <person name="Pearson M."/>
            <person name="Roberts A."/>
            <person name="Saif S."/>
            <person name="Shea T."/>
            <person name="Shenoy N."/>
            <person name="Sisk P."/>
            <person name="Stolte C."/>
            <person name="Sykes S."/>
            <person name="Walk T."/>
            <person name="White J."/>
            <person name="Yandava C."/>
            <person name="Haas B."/>
            <person name="Nusbaum C."/>
            <person name="Birren B."/>
        </authorList>
    </citation>
    <scope>NUCLEOTIDE SEQUENCE</scope>
    <source>
        <strain evidence="2">ATCC 64411</strain>
    </source>
</reference>
<accession>A0A0C4EET1</accession>
<dbReference type="VEuPathDB" id="FungiDB:MAPG_11261"/>
<protein>
    <recommendedName>
        <fullName evidence="5">Histone H1</fullName>
    </recommendedName>
</protein>
<dbReference type="EMBL" id="GL876980">
    <property type="protein sequence ID" value="KLU92315.1"/>
    <property type="molecule type" value="Genomic_DNA"/>
</dbReference>
<reference evidence="2" key="3">
    <citation type="submission" date="2011-03" db="EMBL/GenBank/DDBJ databases">
        <title>Annotation of Magnaporthe poae ATCC 64411.</title>
        <authorList>
            <person name="Ma L.-J."/>
            <person name="Dead R."/>
            <person name="Young S.K."/>
            <person name="Zeng Q."/>
            <person name="Gargeya S."/>
            <person name="Fitzgerald M."/>
            <person name="Haas B."/>
            <person name="Abouelleil A."/>
            <person name="Alvarado L."/>
            <person name="Arachchi H.M."/>
            <person name="Berlin A."/>
            <person name="Brown A."/>
            <person name="Chapman S.B."/>
            <person name="Chen Z."/>
            <person name="Dunbar C."/>
            <person name="Freedman E."/>
            <person name="Gearin G."/>
            <person name="Gellesch M."/>
            <person name="Goldberg J."/>
            <person name="Griggs A."/>
            <person name="Gujja S."/>
            <person name="Heiman D."/>
            <person name="Howarth C."/>
            <person name="Larson L."/>
            <person name="Lui A."/>
            <person name="MacDonald P.J.P."/>
            <person name="Mehta T."/>
            <person name="Montmayeur A."/>
            <person name="Murphy C."/>
            <person name="Neiman D."/>
            <person name="Pearson M."/>
            <person name="Priest M."/>
            <person name="Roberts A."/>
            <person name="Saif S."/>
            <person name="Shea T."/>
            <person name="Shenoy N."/>
            <person name="Sisk P."/>
            <person name="Stolte C."/>
            <person name="Sykes S."/>
            <person name="Yandava C."/>
            <person name="Wortman J."/>
            <person name="Nusbaum C."/>
            <person name="Birren B."/>
        </authorList>
    </citation>
    <scope>NUCLEOTIDE SEQUENCE</scope>
    <source>
        <strain evidence="2">ATCC 64411</strain>
    </source>
</reference>
<evidence type="ECO:0008006" key="5">
    <source>
        <dbReference type="Google" id="ProtNLM"/>
    </source>
</evidence>
<dbReference type="STRING" id="644358.A0A0C4EET1"/>
<reference evidence="3" key="5">
    <citation type="submission" date="2015-06" db="UniProtKB">
        <authorList>
            <consortium name="EnsemblFungi"/>
        </authorList>
    </citation>
    <scope>IDENTIFICATION</scope>
    <source>
        <strain evidence="3">ATCC 64411</strain>
    </source>
</reference>
<feature type="region of interest" description="Disordered" evidence="1">
    <location>
        <begin position="153"/>
        <end position="282"/>
    </location>
</feature>
<feature type="compositionally biased region" description="Basic and acidic residues" evidence="1">
    <location>
        <begin position="168"/>
        <end position="267"/>
    </location>
</feature>
<reference evidence="3" key="4">
    <citation type="journal article" date="2015" name="G3 (Bethesda)">
        <title>Genome sequences of three phytopathogenic species of the Magnaporthaceae family of fungi.</title>
        <authorList>
            <person name="Okagaki L.H."/>
            <person name="Nunes C.C."/>
            <person name="Sailsbery J."/>
            <person name="Clay B."/>
            <person name="Brown D."/>
            <person name="John T."/>
            <person name="Oh Y."/>
            <person name="Young N."/>
            <person name="Fitzgerald M."/>
            <person name="Haas B.J."/>
            <person name="Zeng Q."/>
            <person name="Young S."/>
            <person name="Adiconis X."/>
            <person name="Fan L."/>
            <person name="Levin J.Z."/>
            <person name="Mitchell T.K."/>
            <person name="Okubara P.A."/>
            <person name="Farman M.L."/>
            <person name="Kohn L.M."/>
            <person name="Birren B."/>
            <person name="Ma L.-J."/>
            <person name="Dean R.A."/>
        </authorList>
    </citation>
    <scope>NUCLEOTIDE SEQUENCE</scope>
    <source>
        <strain evidence="3">ATCC 64411 / 73-15</strain>
    </source>
</reference>
<proteinExistence type="predicted"/>
<sequence>MAHAPPVSRDGFSFAADCFSVTTSGGNVHRRRSPAELKDHFASKDDQPAHFYEAQLLHYGLAPSKVKGTAKLRLMEAVMATGAKALAVPAPLAALEKEMKKEWAKACKAAAAAVKAAAATAAPPAAAAGSKKRKAAAESATDVQVVASGGGSVSVSVTVNHGTAPKRAKTEPKGSAKKEAAKKETAKKEPAKKAPAKKETAKKETVRKEPAKKEAVRKEPAKKEPAKKEPKKKEPLKKEPVKKEPAKKEPAKKAPAKKEAPKKDPAKKPRLHLGRQRGTGGP</sequence>
<dbReference type="EMBL" id="ADBL01002775">
    <property type="status" value="NOT_ANNOTATED_CDS"/>
    <property type="molecule type" value="Genomic_DNA"/>
</dbReference>
<dbReference type="Proteomes" id="UP000011715">
    <property type="component" value="Unassembled WGS sequence"/>
</dbReference>
<keyword evidence="4" id="KW-1185">Reference proteome</keyword>
<dbReference type="eggNOG" id="ENOG502SS7G">
    <property type="taxonomic scope" value="Eukaryota"/>
</dbReference>
<gene>
    <name evidence="2" type="ORF">MAPG_11261</name>
</gene>